<accession>B0C9A0</accession>
<reference evidence="2 3" key="1">
    <citation type="journal article" date="2008" name="Proc. Natl. Acad. Sci. U.S.A.">
        <title>Niche adaptation and genome expansion in the chlorophyll d-producing cyanobacterium Acaryochloris marina.</title>
        <authorList>
            <person name="Swingley W.D."/>
            <person name="Chen M."/>
            <person name="Cheung P.C."/>
            <person name="Conrad A.L."/>
            <person name="Dejesa L.C."/>
            <person name="Hao J."/>
            <person name="Honchak B.M."/>
            <person name="Karbach L.E."/>
            <person name="Kurdoglu A."/>
            <person name="Lahiri S."/>
            <person name="Mastrian S.D."/>
            <person name="Miyashita H."/>
            <person name="Page L."/>
            <person name="Ramakrishna P."/>
            <person name="Satoh S."/>
            <person name="Sattley W.M."/>
            <person name="Shimada Y."/>
            <person name="Taylor H.L."/>
            <person name="Tomo T."/>
            <person name="Tsuchiya T."/>
            <person name="Wang Z.T."/>
            <person name="Raymond J."/>
            <person name="Mimuro M."/>
            <person name="Blankenship R.E."/>
            <person name="Touchman J.W."/>
        </authorList>
    </citation>
    <scope>NUCLEOTIDE SEQUENCE [LARGE SCALE GENOMIC DNA]</scope>
    <source>
        <strain evidence="3">MBIC 11017</strain>
    </source>
</reference>
<dbReference type="InterPro" id="IPR026634">
    <property type="entry name" value="TPST-like"/>
</dbReference>
<evidence type="ECO:0000313" key="3">
    <source>
        <dbReference type="Proteomes" id="UP000000268"/>
    </source>
</evidence>
<dbReference type="Gene3D" id="3.40.50.300">
    <property type="entry name" value="P-loop containing nucleotide triphosphate hydrolases"/>
    <property type="match status" value="1"/>
</dbReference>
<dbReference type="RefSeq" id="WP_012163228.1">
    <property type="nucleotide sequence ID" value="NC_009925.1"/>
</dbReference>
<organism evidence="2 3">
    <name type="scientific">Acaryochloris marina (strain MBIC 11017)</name>
    <dbReference type="NCBI Taxonomy" id="329726"/>
    <lineage>
        <taxon>Bacteria</taxon>
        <taxon>Bacillati</taxon>
        <taxon>Cyanobacteriota</taxon>
        <taxon>Cyanophyceae</taxon>
        <taxon>Acaryochloridales</taxon>
        <taxon>Acaryochloridaceae</taxon>
        <taxon>Acaryochloris</taxon>
    </lineage>
</organism>
<dbReference type="GO" id="GO:0008476">
    <property type="term" value="F:protein-tyrosine sulfotransferase activity"/>
    <property type="evidence" value="ECO:0007669"/>
    <property type="project" value="InterPro"/>
</dbReference>
<evidence type="ECO:0000313" key="2">
    <source>
        <dbReference type="EMBL" id="ABW27781.1"/>
    </source>
</evidence>
<dbReference type="OrthoDB" id="7062607at2"/>
<proteinExistence type="predicted"/>
<dbReference type="Pfam" id="PF13469">
    <property type="entry name" value="Sulfotransfer_3"/>
    <property type="match status" value="1"/>
</dbReference>
<dbReference type="PANTHER" id="PTHR12788">
    <property type="entry name" value="PROTEIN-TYROSINE SULFOTRANSFERASE 2"/>
    <property type="match status" value="1"/>
</dbReference>
<protein>
    <submittedName>
        <fullName evidence="2">Sulfotransferase</fullName>
    </submittedName>
</protein>
<keyword evidence="1 2" id="KW-0808">Transferase</keyword>
<dbReference type="PANTHER" id="PTHR12788:SF10">
    <property type="entry name" value="PROTEIN-TYROSINE SULFOTRANSFERASE"/>
    <property type="match status" value="1"/>
</dbReference>
<gene>
    <name evidence="2" type="ordered locus">AM1_2781</name>
</gene>
<dbReference type="Proteomes" id="UP000000268">
    <property type="component" value="Chromosome"/>
</dbReference>
<dbReference type="HOGENOM" id="CLU_046916_1_1_3"/>
<sequence>MNLQPVAIVGAERSGTTLLRLMLHQHPQISVCPEMEFIVDPLVQTDTWPSVQQLQGALQANWLFRIQGFEIDSTLTWKELADSLLDQFQQRHSCNHILIVVHRNFDQLIRLWPTIRYIHIVRDPRDVARSVLGMGWEGNVWHGVQRWLTVESMWEQMRRTLALDQFLEIQYEELVALPAATLQKICEFIGTTFTPDMLNYPDHSSYAAPDLSLVGQWQHKLSPREVALVEHRAGSLLKLRHYQASGMESLDLSWLDLSCLRLDNWLKRVLFRYQQLGPKLFVEDYASRQLPLKRWRDSVDDRLYQSWANRLK</sequence>
<keyword evidence="3" id="KW-1185">Reference proteome</keyword>
<dbReference type="InterPro" id="IPR027417">
    <property type="entry name" value="P-loop_NTPase"/>
</dbReference>
<dbReference type="eggNOG" id="COG0615">
    <property type="taxonomic scope" value="Bacteria"/>
</dbReference>
<name>B0C9A0_ACAM1</name>
<dbReference type="SUPFAM" id="SSF52540">
    <property type="entry name" value="P-loop containing nucleoside triphosphate hydrolases"/>
    <property type="match status" value="1"/>
</dbReference>
<evidence type="ECO:0000256" key="1">
    <source>
        <dbReference type="ARBA" id="ARBA00022679"/>
    </source>
</evidence>
<dbReference type="EMBL" id="CP000828">
    <property type="protein sequence ID" value="ABW27781.1"/>
    <property type="molecule type" value="Genomic_DNA"/>
</dbReference>
<dbReference type="STRING" id="329726.AM1_2781"/>
<dbReference type="KEGG" id="amr:AM1_2781"/>
<dbReference type="AlphaFoldDB" id="B0C9A0"/>